<accession>Q24Z81</accession>
<organism evidence="7 8">
    <name type="scientific">Desulfitobacterium hafniense (strain Y51)</name>
    <dbReference type="NCBI Taxonomy" id="138119"/>
    <lineage>
        <taxon>Bacteria</taxon>
        <taxon>Bacillati</taxon>
        <taxon>Bacillota</taxon>
        <taxon>Clostridia</taxon>
        <taxon>Eubacteriales</taxon>
        <taxon>Desulfitobacteriaceae</taxon>
        <taxon>Desulfitobacterium</taxon>
    </lineage>
</organism>
<dbReference type="SUPFAM" id="SSF54665">
    <property type="entry name" value="CO dehydrogenase molybdoprotein N-domain-like"/>
    <property type="match status" value="1"/>
</dbReference>
<name>Q24Z81_DESHY</name>
<evidence type="ECO:0000256" key="1">
    <source>
        <dbReference type="ARBA" id="ARBA00006849"/>
    </source>
</evidence>
<dbReference type="KEGG" id="dsy:DSY0872"/>
<dbReference type="Pfam" id="PF01315">
    <property type="entry name" value="Ald_Xan_dh_C"/>
    <property type="match status" value="1"/>
</dbReference>
<sequence>MIFRKGTYTINGVDRMVISDIENETLAQVLRRIGLTSIKIGCGVGQCGTCTVLLDGSPVRACTRKFKSIPEYSKIETLEGLGTASNLHPLQLAWIKYGGVQCGFCTPGFIVSAKGLLDVNPKPTRQDVRDWFTKNNNLCRCTGYKQLVDAVIAAAEVMRGEKTKDSLLFEMPGDKRVYNTHYPRPAALGKVLGVTDYGDDIDIKMPPGTLHMALKWSDEMHANILSIDTTEAEAMPGVVKIITAKDVPGPNEMGNPLFHPRSLVKQFHQPVLCDKEVNRLGDAIAIVVADTRKNARAAAKKIKVEYEKLPVYKSYLEACLPGAVPIMGIPSPFGFQPVIKGEPTADIFDKAGEPASDVHVVEGSFSSSRQPHLSLEPETAQGFYDEDGRLTLAYKTQGPHLHQLMISMILGLDQSQLRVIESPTGASFGAAMGVETLAYVGVATMVMKQPVTLTCTFEEKQRVTGKRPASFCNSKLACDSSGKILAHEFDFVSDLGAYPWGAEGVYVKSARFSLNPYNNPNIRGLVRAGLSNNSQATAYRGAGSPEMYTSGEQIMDMMARKLGIDPFEMRYRNIARPGDLTNNGYPFKFYPLEDMMNKMRPDYEDALKWKKEPATPGWKRGVGVCVGGYHVSTPADKSEVSVEIDPNGFFTYYNAWADQGQGADIGSLALVHEALRPLGVTPDKIRVVQNDTKTCPNTGIAAGSRSHFFAGNATRDAVKKLMDAMRKEDGTYRTYEEMVAEGLPTRYEGLFSTIGSGLSQLSPDTGMGDPMPDQNFIINIARIEVEEATGKVKVSAVHSMADVGVIGNYLAVDGQAYGGLMHSLGFALSENYYDEGKKYGTPLGCGFPKCNDIPDDMTFEYHETPRGNGPFGSGGASECFQSVCHVCVLNAIADAVGVRIYELPALPEKVKAAMEAKAAGREYAPGKYYLGQDYHEVLEDIEANPVATKPAKLSDIEIARAGH</sequence>
<dbReference type="SUPFAM" id="SSF54292">
    <property type="entry name" value="2Fe-2S ferredoxin-like"/>
    <property type="match status" value="1"/>
</dbReference>
<dbReference type="GO" id="GO:0051537">
    <property type="term" value="F:2 iron, 2 sulfur cluster binding"/>
    <property type="evidence" value="ECO:0007669"/>
    <property type="project" value="InterPro"/>
</dbReference>
<dbReference type="GO" id="GO:0016491">
    <property type="term" value="F:oxidoreductase activity"/>
    <property type="evidence" value="ECO:0007669"/>
    <property type="project" value="UniProtKB-KW"/>
</dbReference>
<protein>
    <recommendedName>
        <fullName evidence="6">2Fe-2S ferredoxin-type domain-containing protein</fullName>
    </recommendedName>
</protein>
<proteinExistence type="inferred from homology"/>
<dbReference type="Pfam" id="PF02738">
    <property type="entry name" value="MoCoBD_1"/>
    <property type="match status" value="1"/>
</dbReference>
<evidence type="ECO:0000313" key="7">
    <source>
        <dbReference type="EMBL" id="BAE82661.1"/>
    </source>
</evidence>
<dbReference type="EMBL" id="AP008230">
    <property type="protein sequence ID" value="BAE82661.1"/>
    <property type="molecule type" value="Genomic_DNA"/>
</dbReference>
<evidence type="ECO:0000313" key="8">
    <source>
        <dbReference type="Proteomes" id="UP000001946"/>
    </source>
</evidence>
<dbReference type="SUPFAM" id="SSF56003">
    <property type="entry name" value="Molybdenum cofactor-binding domain"/>
    <property type="match status" value="1"/>
</dbReference>
<dbReference type="PANTHER" id="PTHR11908:SF132">
    <property type="entry name" value="ALDEHYDE OXIDASE 1-RELATED"/>
    <property type="match status" value="1"/>
</dbReference>
<dbReference type="PIRSF" id="PIRSF000127">
    <property type="entry name" value="Xanthine_DH"/>
    <property type="match status" value="1"/>
</dbReference>
<dbReference type="Gene3D" id="3.30.365.10">
    <property type="entry name" value="Aldehyde oxidase/xanthine dehydrogenase, molybdopterin binding domain"/>
    <property type="match status" value="4"/>
</dbReference>
<dbReference type="Pfam" id="PF00111">
    <property type="entry name" value="Fer2"/>
    <property type="match status" value="1"/>
</dbReference>
<keyword evidence="5" id="KW-0408">Iron</keyword>
<dbReference type="eggNOG" id="COG2080">
    <property type="taxonomic scope" value="Bacteria"/>
</dbReference>
<dbReference type="Pfam" id="PF20256">
    <property type="entry name" value="MoCoBD_2"/>
    <property type="match status" value="1"/>
</dbReference>
<keyword evidence="2" id="KW-0500">Molybdenum</keyword>
<dbReference type="InterPro" id="IPR000674">
    <property type="entry name" value="Ald_Oxase/Xan_DH_a/b"/>
</dbReference>
<dbReference type="SMART" id="SM01008">
    <property type="entry name" value="Ald_Xan_dh_C"/>
    <property type="match status" value="1"/>
</dbReference>
<dbReference type="PANTHER" id="PTHR11908">
    <property type="entry name" value="XANTHINE DEHYDROGENASE"/>
    <property type="match status" value="1"/>
</dbReference>
<dbReference type="HOGENOM" id="CLU_001681_2_3_9"/>
<evidence type="ECO:0000256" key="4">
    <source>
        <dbReference type="ARBA" id="ARBA00023002"/>
    </source>
</evidence>
<gene>
    <name evidence="7" type="ordered locus">DSY0872</name>
</gene>
<dbReference type="InterPro" id="IPR008274">
    <property type="entry name" value="AldOxase/xan_DH_MoCoBD1"/>
</dbReference>
<evidence type="ECO:0000256" key="5">
    <source>
        <dbReference type="ARBA" id="ARBA00023004"/>
    </source>
</evidence>
<dbReference type="AlphaFoldDB" id="Q24Z81"/>
<dbReference type="Pfam" id="PF01799">
    <property type="entry name" value="Fer2_2"/>
    <property type="match status" value="1"/>
</dbReference>
<dbReference type="PROSITE" id="PS51085">
    <property type="entry name" value="2FE2S_FER_2"/>
    <property type="match status" value="1"/>
</dbReference>
<dbReference type="Proteomes" id="UP000001946">
    <property type="component" value="Chromosome"/>
</dbReference>
<dbReference type="Gene3D" id="3.10.20.30">
    <property type="match status" value="1"/>
</dbReference>
<dbReference type="InterPro" id="IPR037165">
    <property type="entry name" value="AldOxase/xan_DH_Mopterin-bd_sf"/>
</dbReference>
<dbReference type="CDD" id="cd00207">
    <property type="entry name" value="fer2"/>
    <property type="match status" value="1"/>
</dbReference>
<dbReference type="InterPro" id="IPR036010">
    <property type="entry name" value="2Fe-2S_ferredoxin-like_sf"/>
</dbReference>
<evidence type="ECO:0000256" key="2">
    <source>
        <dbReference type="ARBA" id="ARBA00022505"/>
    </source>
</evidence>
<comment type="similarity">
    <text evidence="1">Belongs to the xanthine dehydrogenase family.</text>
</comment>
<dbReference type="InterPro" id="IPR001041">
    <property type="entry name" value="2Fe-2S_ferredoxin-type"/>
</dbReference>
<dbReference type="RefSeq" id="WP_011459391.1">
    <property type="nucleotide sequence ID" value="NC_007907.1"/>
</dbReference>
<dbReference type="PROSITE" id="PS00197">
    <property type="entry name" value="2FE2S_FER_1"/>
    <property type="match status" value="1"/>
</dbReference>
<reference evidence="7 8" key="1">
    <citation type="journal article" date="2006" name="J. Bacteriol.">
        <title>Complete genome sequence of the dehalorespiring bacterium Desulfitobacterium hafniense Y51 and comparison with Dehalococcoides ethenogenes 195.</title>
        <authorList>
            <person name="Nonaka H."/>
            <person name="Keresztes G."/>
            <person name="Shinoda Y."/>
            <person name="Ikenaga Y."/>
            <person name="Abe M."/>
            <person name="Naito K."/>
            <person name="Inatomi K."/>
            <person name="Furukawa K."/>
            <person name="Inui M."/>
            <person name="Yukawa H."/>
        </authorList>
    </citation>
    <scope>NUCLEOTIDE SEQUENCE [LARGE SCALE GENOMIC DNA]</scope>
    <source>
        <strain evidence="7 8">Y51</strain>
    </source>
</reference>
<dbReference type="Gene3D" id="1.10.150.120">
    <property type="entry name" value="[2Fe-2S]-binding domain"/>
    <property type="match status" value="1"/>
</dbReference>
<dbReference type="SUPFAM" id="SSF47741">
    <property type="entry name" value="CO dehydrogenase ISP C-domain like"/>
    <property type="match status" value="1"/>
</dbReference>
<dbReference type="InterPro" id="IPR036884">
    <property type="entry name" value="2Fe-2S-bd_dom_sf"/>
</dbReference>
<keyword evidence="8" id="KW-1185">Reference proteome</keyword>
<dbReference type="InterPro" id="IPR046867">
    <property type="entry name" value="AldOxase/xan_DH_MoCoBD2"/>
</dbReference>
<keyword evidence="4" id="KW-0560">Oxidoreductase</keyword>
<dbReference type="Gene3D" id="3.90.1170.50">
    <property type="entry name" value="Aldehyde oxidase/xanthine dehydrogenase, a/b hammerhead"/>
    <property type="match status" value="1"/>
</dbReference>
<dbReference type="InterPro" id="IPR012675">
    <property type="entry name" value="Beta-grasp_dom_sf"/>
</dbReference>
<dbReference type="InterPro" id="IPR016208">
    <property type="entry name" value="Ald_Oxase/xanthine_DH-like"/>
</dbReference>
<dbReference type="GO" id="GO:0005506">
    <property type="term" value="F:iron ion binding"/>
    <property type="evidence" value="ECO:0007669"/>
    <property type="project" value="InterPro"/>
</dbReference>
<dbReference type="eggNOG" id="COG1529">
    <property type="taxonomic scope" value="Bacteria"/>
</dbReference>
<feature type="domain" description="2Fe-2S ferredoxin-type" evidence="6">
    <location>
        <begin position="4"/>
        <end position="81"/>
    </location>
</feature>
<evidence type="ECO:0000256" key="3">
    <source>
        <dbReference type="ARBA" id="ARBA00022723"/>
    </source>
</evidence>
<dbReference type="InterPro" id="IPR002888">
    <property type="entry name" value="2Fe-2S-bd"/>
</dbReference>
<dbReference type="InterPro" id="IPR036856">
    <property type="entry name" value="Ald_Oxase/Xan_DH_a/b_sf"/>
</dbReference>
<keyword evidence="3" id="KW-0479">Metal-binding</keyword>
<evidence type="ECO:0000259" key="6">
    <source>
        <dbReference type="PROSITE" id="PS51085"/>
    </source>
</evidence>
<dbReference type="STRING" id="138119.DSY0872"/>
<dbReference type="InterPro" id="IPR006058">
    <property type="entry name" value="2Fe2S_fd_BS"/>
</dbReference>